<dbReference type="Proteomes" id="UP000001879">
    <property type="component" value="Chromosome"/>
</dbReference>
<reference evidence="3" key="4">
    <citation type="submission" date="2016-09" db="EMBL/GenBank/DDBJ databases">
        <authorList>
            <person name="Pfeiffer F."/>
        </authorList>
    </citation>
    <scope>NUCLEOTIDE SEQUENCE</scope>
    <source>
        <strain evidence="3">ATCC 43099</strain>
    </source>
</reference>
<proteinExistence type="predicted"/>
<evidence type="ECO:0000256" key="1">
    <source>
        <dbReference type="SAM" id="Phobius"/>
    </source>
</evidence>
<dbReference type="GeneID" id="8824212"/>
<evidence type="ECO:0000313" key="6">
    <source>
        <dbReference type="Proteomes" id="UP000011543"/>
    </source>
</evidence>
<dbReference type="STRING" id="547559.Nmag_1379"/>
<dbReference type="KEGG" id="nmg:Nmag_1379"/>
<protein>
    <submittedName>
        <fullName evidence="3">DUF1628 domain protein</fullName>
    </submittedName>
</protein>
<keyword evidence="1" id="KW-0472">Membrane</keyword>
<dbReference type="PATRIC" id="fig|547559.17.peg.3836"/>
<dbReference type="AlphaFoldDB" id="D3ST12"/>
<feature type="domain" description="Archaeal Type IV pilin N-terminal" evidence="2">
    <location>
        <begin position="20"/>
        <end position="94"/>
    </location>
</feature>
<keyword evidence="1" id="KW-0812">Transmembrane</keyword>
<dbReference type="InterPro" id="IPR012859">
    <property type="entry name" value="Pilin_N_archaeal"/>
</dbReference>
<keyword evidence="1" id="KW-1133">Transmembrane helix</keyword>
<evidence type="ECO:0000259" key="2">
    <source>
        <dbReference type="Pfam" id="PF07790"/>
    </source>
</evidence>
<dbReference type="HOGENOM" id="CLU_1631701_0_0_2"/>
<dbReference type="RefSeq" id="WP_004268052.1">
    <property type="nucleotide sequence ID" value="NC_013922.1"/>
</dbReference>
<dbReference type="OrthoDB" id="201989at2157"/>
<dbReference type="PANTHER" id="PTHR38138:SF1">
    <property type="entry name" value="ARCHAEAL TYPE IV PILIN N-TERMINAL DOMAIN-CONTAINING PROTEIN"/>
    <property type="match status" value="1"/>
</dbReference>
<evidence type="ECO:0000313" key="5">
    <source>
        <dbReference type="Proteomes" id="UP000001879"/>
    </source>
</evidence>
<evidence type="ECO:0000313" key="4">
    <source>
        <dbReference type="EMBL" id="ELY24006.1"/>
    </source>
</evidence>
<gene>
    <name evidence="3" type="ordered locus">Nmag_1379</name>
    <name evidence="4" type="ORF">C500_19420</name>
</gene>
<reference evidence="3 5" key="2">
    <citation type="journal article" date="2012" name="BMC Genomics">
        <title>A comparative genomics perspective on the genetic content of the alkaliphilic haloarchaeon Natrialba magadii ATCC 43099T.</title>
        <authorList>
            <person name="Siddaramappa S."/>
            <person name="Challacombe J.F."/>
            <person name="Decastro R.E."/>
            <person name="Pfeiffer F."/>
            <person name="Sastre D.E."/>
            <person name="Gimenez M.I."/>
            <person name="Paggi R.A."/>
            <person name="Detter J.C."/>
            <person name="Davenport K.W."/>
            <person name="Goodwin L.A."/>
            <person name="Kyrpides N."/>
            <person name="Tapia R."/>
            <person name="Pitluck S."/>
            <person name="Lucas S."/>
            <person name="Woyke T."/>
            <person name="Maupin-Furlow J.A."/>
        </authorList>
    </citation>
    <scope>NUCLEOTIDE SEQUENCE [LARGE SCALE GENOMIC DNA]</scope>
    <source>
        <strain evidence="3">ATCC 43099</strain>
        <strain evidence="5">ATCC 43099 / DSM 3394 / CCM 3739 / CIP 104546 / IAM 13178 / JCM 8861 / NBRC 102185 / NCIMB 2190 / MS3</strain>
    </source>
</reference>
<dbReference type="PANTHER" id="PTHR38138">
    <property type="entry name" value="VNG6441H"/>
    <property type="match status" value="1"/>
</dbReference>
<organism evidence="3 5">
    <name type="scientific">Natrialba magadii (strain ATCC 43099 / DSM 3394 / CCM 3739 / CIP 104546 / IAM 13178 / JCM 8861 / NBRC 102185 / NCIMB 2190 / MS3)</name>
    <name type="common">Natronobacterium magadii</name>
    <dbReference type="NCBI Taxonomy" id="547559"/>
    <lineage>
        <taxon>Archaea</taxon>
        <taxon>Methanobacteriati</taxon>
        <taxon>Methanobacteriota</taxon>
        <taxon>Stenosarchaea group</taxon>
        <taxon>Halobacteria</taxon>
        <taxon>Halobacteriales</taxon>
        <taxon>Natrialbaceae</taxon>
        <taxon>Natrialba</taxon>
    </lineage>
</organism>
<keyword evidence="5" id="KW-1185">Reference proteome</keyword>
<dbReference type="Pfam" id="PF07790">
    <property type="entry name" value="Pilin_N"/>
    <property type="match status" value="1"/>
</dbReference>
<dbReference type="EMBL" id="CP001932">
    <property type="protein sequence ID" value="ADD04958.1"/>
    <property type="molecule type" value="Genomic_DNA"/>
</dbReference>
<reference evidence="4 6" key="3">
    <citation type="journal article" date="2014" name="PLoS Genet.">
        <title>Phylogenetically driven sequencing of extremely halophilic archaea reveals strategies for static and dynamic osmo-response.</title>
        <authorList>
            <person name="Becker E.A."/>
            <person name="Seitzer P.M."/>
            <person name="Tritt A."/>
            <person name="Larsen D."/>
            <person name="Krusor M."/>
            <person name="Yao A.I."/>
            <person name="Wu D."/>
            <person name="Madern D."/>
            <person name="Eisen J.A."/>
            <person name="Darling A.E."/>
            <person name="Facciotti M.T."/>
        </authorList>
    </citation>
    <scope>NUCLEOTIDE SEQUENCE [LARGE SCALE GENOMIC DNA]</scope>
    <source>
        <strain evidence="6">ATCC 43099 / DSM 3394 / CCM 3739 / CIP 104546 / IAM 13178 / JCM 8861 / NBRC 102185 / NCIMB 2190 / MS3</strain>
        <strain evidence="4">MS-3</strain>
    </source>
</reference>
<dbReference type="PaxDb" id="547559-Nmag_1379"/>
<dbReference type="eggNOG" id="arCOG02425">
    <property type="taxonomic scope" value="Archaea"/>
</dbReference>
<name>D3ST12_NATMM</name>
<sequence length="170" mass="17587">MCAVRRRPSRRSSALCDPSRAVNPVIGTIALLALTCLLVAVLAVIVSGWSLGGPAPVATFDLSADAETGTLSFEHTAGDPLDVEDLSLHVTVDGTELEYQPPVPFVGAEGFNGSPEGPFNAKSESLWGVGEQASVTIAETNDPVLESGSTVRVVVVVEGTQIGELESVAE</sequence>
<feature type="transmembrane region" description="Helical" evidence="1">
    <location>
        <begin position="21"/>
        <end position="49"/>
    </location>
</feature>
<dbReference type="Proteomes" id="UP000011543">
    <property type="component" value="Unassembled WGS sequence"/>
</dbReference>
<dbReference type="EMBL" id="AOHS01000060">
    <property type="protein sequence ID" value="ELY24006.1"/>
    <property type="molecule type" value="Genomic_DNA"/>
</dbReference>
<evidence type="ECO:0000313" key="3">
    <source>
        <dbReference type="EMBL" id="ADD04958.1"/>
    </source>
</evidence>
<reference evidence="5" key="1">
    <citation type="submission" date="2010-02" db="EMBL/GenBank/DDBJ databases">
        <title>Complete sequence of chromosome of Natrialba magadii ATCC 43099.</title>
        <authorList>
            <consortium name="US DOE Joint Genome Institute"/>
            <person name="Lucas S."/>
            <person name="Copeland A."/>
            <person name="Lapidus A."/>
            <person name="Cheng J.-F."/>
            <person name="Bruce D."/>
            <person name="Goodwin L."/>
            <person name="Pitluck S."/>
            <person name="Davenport K."/>
            <person name="Saunders E."/>
            <person name="Detter J.C."/>
            <person name="Han C."/>
            <person name="Tapia R."/>
            <person name="Land M."/>
            <person name="Hauser L."/>
            <person name="Kyrpides N."/>
            <person name="Mikhailova N."/>
            <person name="De Castro R.E."/>
            <person name="Maupin-Furlow J.A."/>
            <person name="Woyke T."/>
        </authorList>
    </citation>
    <scope>NUCLEOTIDE SEQUENCE [LARGE SCALE GENOMIC DNA]</scope>
    <source>
        <strain evidence="5">ATCC 43099 / DSM 3394 / CCM 3739 / CIP 104546 / IAM 13178 / JCM 8861 / NBRC 102185 / NCIMB 2190 / MS3</strain>
    </source>
</reference>
<accession>D3ST12</accession>